<evidence type="ECO:0000313" key="5">
    <source>
        <dbReference type="EMBL" id="KAL3683881.1"/>
    </source>
</evidence>
<dbReference type="Gene3D" id="2.130.10.10">
    <property type="entry name" value="YVTN repeat-like/Quinoprotein amine dehydrogenase"/>
    <property type="match status" value="1"/>
</dbReference>
<proteinExistence type="predicted"/>
<reference evidence="5 6" key="1">
    <citation type="submission" date="2024-09" db="EMBL/GenBank/DDBJ databases">
        <title>Chromosome-scale assembly of Riccia sorocarpa.</title>
        <authorList>
            <person name="Paukszto L."/>
        </authorList>
    </citation>
    <scope>NUCLEOTIDE SEQUENCE [LARGE SCALE GENOMIC DNA]</scope>
    <source>
        <strain evidence="5">LP-2024</strain>
        <tissue evidence="5">Aerial parts of the thallus</tissue>
    </source>
</reference>
<name>A0ABD3GZ94_9MARC</name>
<keyword evidence="3" id="KW-0677">Repeat</keyword>
<dbReference type="AlphaFoldDB" id="A0ABD3GZ94"/>
<dbReference type="PANTHER" id="PTHR22652">
    <property type="entry name" value="NUCLEOPORIN NUP43"/>
    <property type="match status" value="1"/>
</dbReference>
<dbReference type="GO" id="GO:0005634">
    <property type="term" value="C:nucleus"/>
    <property type="evidence" value="ECO:0007669"/>
    <property type="project" value="UniProtKB-SubCell"/>
</dbReference>
<evidence type="ECO:0000256" key="1">
    <source>
        <dbReference type="ARBA" id="ARBA00004123"/>
    </source>
</evidence>
<dbReference type="Proteomes" id="UP001633002">
    <property type="component" value="Unassembled WGS sequence"/>
</dbReference>
<organism evidence="5 6">
    <name type="scientific">Riccia sorocarpa</name>
    <dbReference type="NCBI Taxonomy" id="122646"/>
    <lineage>
        <taxon>Eukaryota</taxon>
        <taxon>Viridiplantae</taxon>
        <taxon>Streptophyta</taxon>
        <taxon>Embryophyta</taxon>
        <taxon>Marchantiophyta</taxon>
        <taxon>Marchantiopsida</taxon>
        <taxon>Marchantiidae</taxon>
        <taxon>Marchantiales</taxon>
        <taxon>Ricciaceae</taxon>
        <taxon>Riccia</taxon>
    </lineage>
</organism>
<protein>
    <recommendedName>
        <fullName evidence="7">Nucleoporin Nup43</fullName>
    </recommendedName>
</protein>
<keyword evidence="6" id="KW-1185">Reference proteome</keyword>
<keyword evidence="4" id="KW-0539">Nucleus</keyword>
<evidence type="ECO:0000256" key="3">
    <source>
        <dbReference type="ARBA" id="ARBA00022737"/>
    </source>
</evidence>
<accession>A0ABD3GZ94</accession>
<dbReference type="InterPro" id="IPR036322">
    <property type="entry name" value="WD40_repeat_dom_sf"/>
</dbReference>
<evidence type="ECO:0000313" key="6">
    <source>
        <dbReference type="Proteomes" id="UP001633002"/>
    </source>
</evidence>
<evidence type="ECO:0008006" key="7">
    <source>
        <dbReference type="Google" id="ProtNLM"/>
    </source>
</evidence>
<dbReference type="EMBL" id="JBJQOH010000006">
    <property type="protein sequence ID" value="KAL3683881.1"/>
    <property type="molecule type" value="Genomic_DNA"/>
</dbReference>
<dbReference type="SUPFAM" id="SSF50978">
    <property type="entry name" value="WD40 repeat-like"/>
    <property type="match status" value="1"/>
</dbReference>
<dbReference type="SMART" id="SM00320">
    <property type="entry name" value="WD40"/>
    <property type="match status" value="3"/>
</dbReference>
<evidence type="ECO:0000256" key="4">
    <source>
        <dbReference type="ARBA" id="ARBA00023242"/>
    </source>
</evidence>
<dbReference type="InterPro" id="IPR001680">
    <property type="entry name" value="WD40_rpt"/>
</dbReference>
<sequence>MAAAKMESWRIADDRYVDAVRWLPSVSPYHAPFMAVGLWDYDRKKTVMELCSIEQDEQSSLPITEVHHSFFLPSRVTEMKTSLLPSGKSMVVASSRTGDISVLLVSEVVGAQSSPTPVICAALHKGEVSGLDLEPSSQDCVTVGEDGKINVVKVTQSQLQPKCLFDNSGLMSFSAVCWASSAEFVTGSVGSTLQWWDQRRPDGPVSQSPAKWANFTGGINCIDVHPSRKHLCVVGGSEGSVYAWDLRWQQAPIPLNGRALQNGRGHILGDSLIGSEVWEVKYDPLLQLAGHMTETGKIPPVMMCSEDGILAVLDSGETFELLSEDCAINTFDIHPESSSNVICGLEFQGFVYLRRST</sequence>
<dbReference type="PANTHER" id="PTHR22652:SF0">
    <property type="entry name" value="NUCLEOPORIN NUP43"/>
    <property type="match status" value="1"/>
</dbReference>
<comment type="caution">
    <text evidence="5">The sequence shown here is derived from an EMBL/GenBank/DDBJ whole genome shotgun (WGS) entry which is preliminary data.</text>
</comment>
<evidence type="ECO:0000256" key="2">
    <source>
        <dbReference type="ARBA" id="ARBA00022574"/>
    </source>
</evidence>
<dbReference type="InterPro" id="IPR015943">
    <property type="entry name" value="WD40/YVTN_repeat-like_dom_sf"/>
</dbReference>
<keyword evidence="2" id="KW-0853">WD repeat</keyword>
<comment type="subcellular location">
    <subcellularLocation>
        <location evidence="1">Nucleus</location>
    </subcellularLocation>
</comment>
<gene>
    <name evidence="5" type="ORF">R1sor_001903</name>
</gene>